<keyword evidence="2" id="KW-1185">Reference proteome</keyword>
<proteinExistence type="predicted"/>
<dbReference type="EMBL" id="CAVNYO010000001">
    <property type="protein sequence ID" value="CAK5261815.1"/>
    <property type="molecule type" value="Genomic_DNA"/>
</dbReference>
<sequence>MRNRNASSSDTLCACVSSMCASGLEASRFCLTITMHSDCGSHHMHSEKLFFAQGSTGIGGPWLRCAASQDQCPSHCSSATTTIRLDTSFRTAHITSLHT</sequence>
<protein>
    <submittedName>
        <fullName evidence="1">Uncharacterized protein</fullName>
    </submittedName>
</protein>
<dbReference type="AlphaFoldDB" id="A0AAD2GSJ4"/>
<gene>
    <name evidence="1" type="ORF">MYCIT1_LOCUS28</name>
</gene>
<dbReference type="Proteomes" id="UP001295794">
    <property type="component" value="Unassembled WGS sequence"/>
</dbReference>
<evidence type="ECO:0000313" key="1">
    <source>
        <dbReference type="EMBL" id="CAK5261815.1"/>
    </source>
</evidence>
<organism evidence="1 2">
    <name type="scientific">Mycena citricolor</name>
    <dbReference type="NCBI Taxonomy" id="2018698"/>
    <lineage>
        <taxon>Eukaryota</taxon>
        <taxon>Fungi</taxon>
        <taxon>Dikarya</taxon>
        <taxon>Basidiomycota</taxon>
        <taxon>Agaricomycotina</taxon>
        <taxon>Agaricomycetes</taxon>
        <taxon>Agaricomycetidae</taxon>
        <taxon>Agaricales</taxon>
        <taxon>Marasmiineae</taxon>
        <taxon>Mycenaceae</taxon>
        <taxon>Mycena</taxon>
    </lineage>
</organism>
<reference evidence="1" key="1">
    <citation type="submission" date="2023-11" db="EMBL/GenBank/DDBJ databases">
        <authorList>
            <person name="De Vega J J."/>
            <person name="De Vega J J."/>
        </authorList>
    </citation>
    <scope>NUCLEOTIDE SEQUENCE</scope>
</reference>
<evidence type="ECO:0000313" key="2">
    <source>
        <dbReference type="Proteomes" id="UP001295794"/>
    </source>
</evidence>
<comment type="caution">
    <text evidence="1">The sequence shown here is derived from an EMBL/GenBank/DDBJ whole genome shotgun (WGS) entry which is preliminary data.</text>
</comment>
<accession>A0AAD2GSJ4</accession>
<name>A0AAD2GSJ4_9AGAR</name>